<evidence type="ECO:0000259" key="7">
    <source>
        <dbReference type="Pfam" id="PF07992"/>
    </source>
</evidence>
<comment type="similarity">
    <text evidence="1">Belongs to the class-I pyridine nucleotide-disulfide oxidoreductase family.</text>
</comment>
<dbReference type="PANTHER" id="PTHR43014:SF5">
    <property type="entry name" value="GLUTATHIONE REDUCTASE (NADPH)"/>
    <property type="match status" value="1"/>
</dbReference>
<dbReference type="PRINTS" id="PR00411">
    <property type="entry name" value="PNDRDTASEI"/>
</dbReference>
<feature type="disulfide bond" description="Redox-active" evidence="5">
    <location>
        <begin position="47"/>
        <end position="52"/>
    </location>
</feature>
<dbReference type="InterPro" id="IPR016156">
    <property type="entry name" value="FAD/NAD-linked_Rdtase_dimer_sf"/>
</dbReference>
<keyword evidence="4" id="KW-0520">NAD</keyword>
<comment type="cofactor">
    <cofactor evidence="4">
        <name>FAD</name>
        <dbReference type="ChEBI" id="CHEBI:57692"/>
    </cofactor>
    <text evidence="4">Binds 1 FAD per subunit.</text>
</comment>
<dbReference type="InterPro" id="IPR001100">
    <property type="entry name" value="Pyr_nuc-diS_OxRdtase"/>
</dbReference>
<gene>
    <name evidence="8" type="ORF">B808_389</name>
</gene>
<evidence type="ECO:0000313" key="8">
    <source>
        <dbReference type="EMBL" id="ETO40727.1"/>
    </source>
</evidence>
<name>W9EF70_9LACO</name>
<dbReference type="SUPFAM" id="SSF55424">
    <property type="entry name" value="FAD/NAD-linked reductases, dimerisation (C-terminal) domain"/>
    <property type="match status" value="1"/>
</dbReference>
<dbReference type="Gene3D" id="3.50.50.60">
    <property type="entry name" value="FAD/NAD(P)-binding domain"/>
    <property type="match status" value="2"/>
</dbReference>
<organism evidence="8 9">
    <name type="scientific">Fructilactobacillus florum 8D</name>
    <dbReference type="NCBI Taxonomy" id="1221538"/>
    <lineage>
        <taxon>Bacteria</taxon>
        <taxon>Bacillati</taxon>
        <taxon>Bacillota</taxon>
        <taxon>Bacilli</taxon>
        <taxon>Lactobacillales</taxon>
        <taxon>Lactobacillaceae</taxon>
        <taxon>Fructilactobacillus</taxon>
    </lineage>
</organism>
<evidence type="ECO:0000256" key="5">
    <source>
        <dbReference type="PIRSR" id="PIRSR000350-4"/>
    </source>
</evidence>
<comment type="caution">
    <text evidence="8">The sequence shown here is derived from an EMBL/GenBank/DDBJ whole genome shotgun (WGS) entry which is preliminary data.</text>
</comment>
<feature type="binding site" evidence="4">
    <location>
        <position position="118"/>
    </location>
    <ligand>
        <name>FAD</name>
        <dbReference type="ChEBI" id="CHEBI:57692"/>
    </ligand>
</feature>
<keyword evidence="9" id="KW-1185">Reference proteome</keyword>
<dbReference type="Pfam" id="PF07992">
    <property type="entry name" value="Pyr_redox_2"/>
    <property type="match status" value="1"/>
</dbReference>
<feature type="binding site" evidence="4">
    <location>
        <position position="263"/>
    </location>
    <ligand>
        <name>NAD(+)</name>
        <dbReference type="ChEBI" id="CHEBI:57540"/>
    </ligand>
</feature>
<proteinExistence type="inferred from homology"/>
<feature type="binding site" evidence="4">
    <location>
        <position position="303"/>
    </location>
    <ligand>
        <name>FAD</name>
        <dbReference type="ChEBI" id="CHEBI:57692"/>
    </ligand>
</feature>
<dbReference type="Gene3D" id="3.30.390.30">
    <property type="match status" value="1"/>
</dbReference>
<accession>W9EF70</accession>
<protein>
    <submittedName>
        <fullName evidence="8">Glutathione reductase</fullName>
    </submittedName>
</protein>
<keyword evidence="4" id="KW-0547">Nucleotide-binding</keyword>
<feature type="domain" description="Pyridine nucleotide-disulphide oxidoreductase dimerisation" evidence="6">
    <location>
        <begin position="340"/>
        <end position="445"/>
    </location>
</feature>
<dbReference type="PATRIC" id="fig|1221538.3.peg.395"/>
<dbReference type="SUPFAM" id="SSF51905">
    <property type="entry name" value="FAD/NAD(P)-binding domain"/>
    <property type="match status" value="1"/>
</dbReference>
<dbReference type="InterPro" id="IPR023753">
    <property type="entry name" value="FAD/NAD-binding_dom"/>
</dbReference>
<dbReference type="PIRSF" id="PIRSF000350">
    <property type="entry name" value="Mercury_reductase_MerA"/>
    <property type="match status" value="1"/>
</dbReference>
<dbReference type="PRINTS" id="PR00368">
    <property type="entry name" value="FADPNR"/>
</dbReference>
<dbReference type="Pfam" id="PF02852">
    <property type="entry name" value="Pyr_redox_dim"/>
    <property type="match status" value="1"/>
</dbReference>
<dbReference type="EMBL" id="ALXG01000015">
    <property type="protein sequence ID" value="ETO40727.1"/>
    <property type="molecule type" value="Genomic_DNA"/>
</dbReference>
<feature type="domain" description="FAD/NAD(P)-binding" evidence="7">
    <location>
        <begin position="9"/>
        <end position="318"/>
    </location>
</feature>
<evidence type="ECO:0000313" key="9">
    <source>
        <dbReference type="Proteomes" id="UP000019474"/>
    </source>
</evidence>
<evidence type="ECO:0000259" key="6">
    <source>
        <dbReference type="Pfam" id="PF02852"/>
    </source>
</evidence>
<dbReference type="InterPro" id="IPR036188">
    <property type="entry name" value="FAD/NAD-bd_sf"/>
</dbReference>
<dbReference type="Proteomes" id="UP000019474">
    <property type="component" value="Unassembled WGS sequence"/>
</dbReference>
<dbReference type="GO" id="GO:0000166">
    <property type="term" value="F:nucleotide binding"/>
    <property type="evidence" value="ECO:0007669"/>
    <property type="project" value="UniProtKB-KW"/>
</dbReference>
<dbReference type="InterPro" id="IPR004099">
    <property type="entry name" value="Pyr_nucl-diS_OxRdtase_dimer"/>
</dbReference>
<reference evidence="8 9" key="1">
    <citation type="submission" date="2012-08" db="EMBL/GenBank/DDBJ databases">
        <title>Genome sequencing of Lactobacillus florum 8D.</title>
        <authorList>
            <person name="Kim E.B."/>
            <person name="Marco M.L."/>
        </authorList>
    </citation>
    <scope>NUCLEOTIDE SEQUENCE [LARGE SCALE GENOMIC DNA]</scope>
    <source>
        <strain evidence="8 9">8D</strain>
    </source>
</reference>
<evidence type="ECO:0000256" key="3">
    <source>
        <dbReference type="ARBA" id="ARBA00022827"/>
    </source>
</evidence>
<dbReference type="AlphaFoldDB" id="W9EF70"/>
<keyword evidence="3 4" id="KW-0274">FAD</keyword>
<evidence type="ECO:0000256" key="2">
    <source>
        <dbReference type="ARBA" id="ARBA00022630"/>
    </source>
</evidence>
<feature type="binding site" evidence="4">
    <location>
        <begin position="177"/>
        <end position="184"/>
    </location>
    <ligand>
        <name>NAD(+)</name>
        <dbReference type="ChEBI" id="CHEBI:57540"/>
    </ligand>
</feature>
<dbReference type="GO" id="GO:0016491">
    <property type="term" value="F:oxidoreductase activity"/>
    <property type="evidence" value="ECO:0007669"/>
    <property type="project" value="InterPro"/>
</dbReference>
<keyword evidence="2" id="KW-0285">Flavoprotein</keyword>
<dbReference type="PANTHER" id="PTHR43014">
    <property type="entry name" value="MERCURIC REDUCTASE"/>
    <property type="match status" value="1"/>
</dbReference>
<sequence length="448" mass="48481">MMVTNDYQYDVLYLGSGHGAFNGALALGAKGDFKIGMVEADKVGGTCPNRGCNAKIALDMPVKLKHEAENMQGKGIQGIPKIDWAANVAHEKEVIKVLPGAIEESLVANGVEMIHGYGKLVDPHTIRVAGTDYTATNIVIATGAHYHQLDIPGAEFLHDGTDFLSLSVQPTELTIVGGGYIAVEFASIAATAGTKVNLLLHHDTALRQFYQPFVADLLQQLVDQGVNIVKNVTPEAVKKTANGYDLQTNQGTFSSDWILNATGRDPNTSNLGLEEVGVAYDQKGIKVNDHLQTSVPSIYASGDVLDKKVGRLTPTAIYESTYLTKLFAHETSAAIKYPAVPSAVFTMPRIAQVGVTVDEAKQHPETYKVVESDLAGDWFRVSMRANRGKAITIFDQEGYLVGMTEISSEADNAIGSILPFIEYHIDPEQMNDFITLFPTISSETKNHL</sequence>
<evidence type="ECO:0000256" key="1">
    <source>
        <dbReference type="ARBA" id="ARBA00007532"/>
    </source>
</evidence>
<evidence type="ECO:0000256" key="4">
    <source>
        <dbReference type="PIRSR" id="PIRSR000350-3"/>
    </source>
</evidence>